<proteinExistence type="predicted"/>
<evidence type="ECO:0000313" key="4">
    <source>
        <dbReference type="Proteomes" id="UP000176901"/>
    </source>
</evidence>
<reference evidence="3 4" key="1">
    <citation type="journal article" date="2016" name="Nat. Commun.">
        <title>Thousands of microbial genomes shed light on interconnected biogeochemical processes in an aquifer system.</title>
        <authorList>
            <person name="Anantharaman K."/>
            <person name="Brown C.T."/>
            <person name="Hug L.A."/>
            <person name="Sharon I."/>
            <person name="Castelle C.J."/>
            <person name="Probst A.J."/>
            <person name="Thomas B.C."/>
            <person name="Singh A."/>
            <person name="Wilkins M.J."/>
            <person name="Karaoz U."/>
            <person name="Brodie E.L."/>
            <person name="Williams K.H."/>
            <person name="Hubbard S.S."/>
            <person name="Banfield J.F."/>
        </authorList>
    </citation>
    <scope>NUCLEOTIDE SEQUENCE [LARGE SCALE GENOMIC DNA]</scope>
</reference>
<keyword evidence="2" id="KW-0472">Membrane</keyword>
<organism evidence="3 4">
    <name type="scientific">Candidatus Wildermuthbacteria bacterium RIFCSPHIGHO2_02_FULL_47_12</name>
    <dbReference type="NCBI Taxonomy" id="1802451"/>
    <lineage>
        <taxon>Bacteria</taxon>
        <taxon>Candidatus Wildermuthiibacteriota</taxon>
    </lineage>
</organism>
<gene>
    <name evidence="3" type="ORF">A3C82_01400</name>
</gene>
<evidence type="ECO:0000313" key="3">
    <source>
        <dbReference type="EMBL" id="OHA67584.1"/>
    </source>
</evidence>
<dbReference type="AlphaFoldDB" id="A0A1G2R3Z8"/>
<feature type="region of interest" description="Disordered" evidence="1">
    <location>
        <begin position="37"/>
        <end position="92"/>
    </location>
</feature>
<accession>A0A1G2R3Z8</accession>
<evidence type="ECO:0000256" key="1">
    <source>
        <dbReference type="SAM" id="MobiDB-lite"/>
    </source>
</evidence>
<dbReference type="EMBL" id="MHTW01000008">
    <property type="protein sequence ID" value="OHA67584.1"/>
    <property type="molecule type" value="Genomic_DNA"/>
</dbReference>
<name>A0A1G2R3Z8_9BACT</name>
<feature type="transmembrane region" description="Helical" evidence="2">
    <location>
        <begin position="122"/>
        <end position="147"/>
    </location>
</feature>
<sequence length="356" mass="40246">MPEPLPQKKQEGEEETLQFLKREEVRTMAKDMARLREQEAKKERERITKIKTGLPAQAGEPRQEAPVLVPTPKPQPIQGAKTRSGSERPMPPPLMPHAEGLPTVRQEQKPVFLRTKTRSEKILIRAIIIGILLFILLNGITFGYWYFIERKAGAGTGSTEPILQYSPAPIQTPAAFFETLQETTINLGAADDLITLVSDTLEKEYPQGFTRILVKNEGGSFLTTQEFLRRAGIAAPEPLLSLLQNDFMLFAYSSPARKRLGIITDLAQSEGAQDIIKNWEATVEQDTKPLWEIVEQKGSAYTPFFRQTAYQNNQVRFQTFSELDFGIVYTLFETKLILTTSFESLTKTVDLLTQNR</sequence>
<comment type="caution">
    <text evidence="3">The sequence shown here is derived from an EMBL/GenBank/DDBJ whole genome shotgun (WGS) entry which is preliminary data.</text>
</comment>
<evidence type="ECO:0000256" key="2">
    <source>
        <dbReference type="SAM" id="Phobius"/>
    </source>
</evidence>
<feature type="compositionally biased region" description="Basic and acidic residues" evidence="1">
    <location>
        <begin position="37"/>
        <end position="48"/>
    </location>
</feature>
<dbReference type="Proteomes" id="UP000176901">
    <property type="component" value="Unassembled WGS sequence"/>
</dbReference>
<keyword evidence="2" id="KW-1133">Transmembrane helix</keyword>
<protein>
    <submittedName>
        <fullName evidence="3">Uncharacterized protein</fullName>
    </submittedName>
</protein>
<keyword evidence="2" id="KW-0812">Transmembrane</keyword>